<evidence type="ECO:0000259" key="2">
    <source>
        <dbReference type="Pfam" id="PF00582"/>
    </source>
</evidence>
<reference evidence="3 4" key="1">
    <citation type="journal article" date="2014" name="Int. J. Syst. Evol. Microbiol.">
        <title>Phaeodactylibacter xiamenensis gen. nov., sp. nov., a member of the family Saprospiraceae isolated from the marine alga Phaeodactylum tricornutum.</title>
        <authorList>
            <person name="Chen Z.Jr."/>
            <person name="Lei X."/>
            <person name="Lai Q."/>
            <person name="Li Y."/>
            <person name="Zhang B."/>
            <person name="Zhang J."/>
            <person name="Zhang H."/>
            <person name="Yang L."/>
            <person name="Zheng W."/>
            <person name="Tian Y."/>
            <person name="Yu Z."/>
            <person name="Xu H.Jr."/>
            <person name="Zheng T."/>
        </authorList>
    </citation>
    <scope>NUCLEOTIDE SEQUENCE [LARGE SCALE GENOMIC DNA]</scope>
    <source>
        <strain evidence="3 4">KD52</strain>
    </source>
</reference>
<comment type="caution">
    <text evidence="3">The sequence shown here is derived from an EMBL/GenBank/DDBJ whole genome shotgun (WGS) entry which is preliminary data.</text>
</comment>
<comment type="similarity">
    <text evidence="1">Belongs to the universal stress protein A family.</text>
</comment>
<evidence type="ECO:0000313" key="4">
    <source>
        <dbReference type="Proteomes" id="UP000029736"/>
    </source>
</evidence>
<dbReference type="Proteomes" id="UP000029736">
    <property type="component" value="Unassembled WGS sequence"/>
</dbReference>
<feature type="domain" description="UspA" evidence="2">
    <location>
        <begin position="1"/>
        <end position="146"/>
    </location>
</feature>
<proteinExistence type="inferred from homology"/>
<accession>A0A098S8Q2</accession>
<dbReference type="CDD" id="cd00293">
    <property type="entry name" value="USP-like"/>
    <property type="match status" value="1"/>
</dbReference>
<dbReference type="Gene3D" id="3.40.50.12370">
    <property type="match status" value="1"/>
</dbReference>
<dbReference type="InterPro" id="IPR006016">
    <property type="entry name" value="UspA"/>
</dbReference>
<dbReference type="EMBL" id="JPOS01000018">
    <property type="protein sequence ID" value="KGE88500.1"/>
    <property type="molecule type" value="Genomic_DNA"/>
</dbReference>
<dbReference type="AlphaFoldDB" id="A0A098S8Q2"/>
<keyword evidence="4" id="KW-1185">Reference proteome</keyword>
<dbReference type="PRINTS" id="PR01438">
    <property type="entry name" value="UNVRSLSTRESS"/>
</dbReference>
<dbReference type="PANTHER" id="PTHR46268:SF6">
    <property type="entry name" value="UNIVERSAL STRESS PROTEIN UP12"/>
    <property type="match status" value="1"/>
</dbReference>
<dbReference type="RefSeq" id="WP_044218058.1">
    <property type="nucleotide sequence ID" value="NZ_JBKAGJ010000006.1"/>
</dbReference>
<sequence>MRRLLVATDFSPAARTAFEYTLQLAAHLQAEVHLLFINKVVSAETSLPEQHRRALIERDNREYGKKLQRWARHYPDQPREYVAAPNLHFHVRPGKAASGIIQAASELQVEAIVLGGREKHNIREHLFGSVTTQLIGRSPCPMLIIPEKARYQKLQSIALAVDITLSEERVFQQLKEVAKPLEASVQPFFVNMLPGEQDKIKLEQLDANGQRIDMVRDREITSGITYYLEQNQVQMLAMYIPRRAFHEHLLHGHLLRYMAWHTPLPLLLMRE</sequence>
<dbReference type="OrthoDB" id="9788959at2"/>
<organism evidence="3 4">
    <name type="scientific">Phaeodactylibacter xiamenensis</name>
    <dbReference type="NCBI Taxonomy" id="1524460"/>
    <lineage>
        <taxon>Bacteria</taxon>
        <taxon>Pseudomonadati</taxon>
        <taxon>Bacteroidota</taxon>
        <taxon>Saprospiria</taxon>
        <taxon>Saprospirales</taxon>
        <taxon>Haliscomenobacteraceae</taxon>
        <taxon>Phaeodactylibacter</taxon>
    </lineage>
</organism>
<gene>
    <name evidence="3" type="ORF">IX84_07375</name>
</gene>
<dbReference type="PANTHER" id="PTHR46268">
    <property type="entry name" value="STRESS RESPONSE PROTEIN NHAX"/>
    <property type="match status" value="1"/>
</dbReference>
<dbReference type="Pfam" id="PF00582">
    <property type="entry name" value="Usp"/>
    <property type="match status" value="1"/>
</dbReference>
<dbReference type="InterPro" id="IPR006015">
    <property type="entry name" value="Universal_stress_UspA"/>
</dbReference>
<dbReference type="SUPFAM" id="SSF52402">
    <property type="entry name" value="Adenine nucleotide alpha hydrolases-like"/>
    <property type="match status" value="2"/>
</dbReference>
<protein>
    <recommendedName>
        <fullName evidence="2">UspA domain-containing protein</fullName>
    </recommendedName>
</protein>
<evidence type="ECO:0000313" key="3">
    <source>
        <dbReference type="EMBL" id="KGE88500.1"/>
    </source>
</evidence>
<name>A0A098S8Q2_9BACT</name>
<evidence type="ECO:0000256" key="1">
    <source>
        <dbReference type="ARBA" id="ARBA00008791"/>
    </source>
</evidence>